<dbReference type="Gramene" id="TraesMAC4B03G02326590.1">
    <property type="protein sequence ID" value="TraesMAC4B03G02326590.1.CDS1"/>
    <property type="gene ID" value="TraesMAC4B03G02326590"/>
</dbReference>
<dbReference type="EnsemblPlants" id="TraesCS4B02G184200.1">
    <property type="protein sequence ID" value="TraesCS4B02G184200.1.cds1"/>
    <property type="gene ID" value="TraesCS4B02G184200"/>
</dbReference>
<name>A0A3B6IRI2_WHEAT</name>
<reference evidence="1" key="2">
    <citation type="submission" date="2018-10" db="UniProtKB">
        <authorList>
            <consortium name="EnsemblPlants"/>
        </authorList>
    </citation>
    <scope>IDENTIFICATION</scope>
</reference>
<dbReference type="Gramene" id="TraesWEE_scaffold_098484_01G000100.1">
    <property type="protein sequence ID" value="TraesWEE_scaffold_098484_01G000100.1"/>
    <property type="gene ID" value="TraesWEE_scaffold_098484_01G000100"/>
</dbReference>
<dbReference type="Gramene" id="TraesSYM4B03G02353440.1">
    <property type="protein sequence ID" value="TraesSYM4B03G02353440.1.CDS1"/>
    <property type="gene ID" value="TraesSYM4B03G02353440"/>
</dbReference>
<proteinExistence type="predicted"/>
<sequence>MPGSAGDLLQDRSQLHERARQVMQGIAQALWPSSSLLGGMSELVELFKGARQRFRLWKISACRQGARESWAMVKTRYAKADPNHMAEVGPVESDGQEIPVSLVYDQVALATKYSQQDYRLDSLLDGIEEEYSQSK</sequence>
<dbReference type="AlphaFoldDB" id="A0A3B6IRI2"/>
<dbReference type="Gramene" id="TraesCS4B02G184200.1">
    <property type="protein sequence ID" value="TraesCS4B02G184200.1.cds1"/>
    <property type="gene ID" value="TraesCS4B02G184200"/>
</dbReference>
<dbReference type="Proteomes" id="UP000019116">
    <property type="component" value="Chromosome 4B"/>
</dbReference>
<dbReference type="OrthoDB" id="704930at2759"/>
<evidence type="ECO:0000313" key="1">
    <source>
        <dbReference type="EnsemblPlants" id="TraesCS4B02G184200.1.cds1"/>
    </source>
</evidence>
<dbReference type="Gramene" id="TraesROB_scaffold_105754_01G000100.1">
    <property type="protein sequence ID" value="TraesROB_scaffold_105754_01G000100.1"/>
    <property type="gene ID" value="TraesROB_scaffold_105754_01G000100"/>
</dbReference>
<dbReference type="Gramene" id="TraesJAG4B03G02324830.1">
    <property type="protein sequence ID" value="TraesJAG4B03G02324830.1.CDS1"/>
    <property type="gene ID" value="TraesJAG4B03G02324830"/>
</dbReference>
<dbReference type="Gramene" id="TraesNOR4B03G02343900.1">
    <property type="protein sequence ID" value="TraesNOR4B03G02343900.1.CDS1"/>
    <property type="gene ID" value="TraesNOR4B03G02343900"/>
</dbReference>
<dbReference type="Gramene" id="TraesCS4B03G0520900.1">
    <property type="protein sequence ID" value="TraesCS4B03G0520900.1.CDS1"/>
    <property type="gene ID" value="TraesCS4B03G0520900"/>
</dbReference>
<evidence type="ECO:0000313" key="2">
    <source>
        <dbReference type="Proteomes" id="UP000019116"/>
    </source>
</evidence>
<organism evidence="1">
    <name type="scientific">Triticum aestivum</name>
    <name type="common">Wheat</name>
    <dbReference type="NCBI Taxonomy" id="4565"/>
    <lineage>
        <taxon>Eukaryota</taxon>
        <taxon>Viridiplantae</taxon>
        <taxon>Streptophyta</taxon>
        <taxon>Embryophyta</taxon>
        <taxon>Tracheophyta</taxon>
        <taxon>Spermatophyta</taxon>
        <taxon>Magnoliopsida</taxon>
        <taxon>Liliopsida</taxon>
        <taxon>Poales</taxon>
        <taxon>Poaceae</taxon>
        <taxon>BOP clade</taxon>
        <taxon>Pooideae</taxon>
        <taxon>Triticodae</taxon>
        <taxon>Triticeae</taxon>
        <taxon>Triticinae</taxon>
        <taxon>Triticum</taxon>
    </lineage>
</organism>
<reference evidence="1" key="1">
    <citation type="submission" date="2018-08" db="EMBL/GenBank/DDBJ databases">
        <authorList>
            <person name="Rossello M."/>
        </authorList>
    </citation>
    <scope>NUCLEOTIDE SEQUENCE [LARGE SCALE GENOMIC DNA]</scope>
    <source>
        <strain evidence="1">cv. Chinese Spring</strain>
    </source>
</reference>
<dbReference type="Gramene" id="TraesJUL4B03G02345740.1">
    <property type="protein sequence ID" value="TraesJUL4B03G02345740.1.CDS1"/>
    <property type="gene ID" value="TraesJUL4B03G02345740"/>
</dbReference>
<dbReference type="Gramene" id="TraesCLE_scaffold_083415_01G000100.1">
    <property type="protein sequence ID" value="TraesCLE_scaffold_083415_01G000100.1"/>
    <property type="gene ID" value="TraesCLE_scaffold_083415_01G000100"/>
</dbReference>
<dbReference type="SMR" id="A0A3B6IRI2"/>
<accession>A0A3B6IRI2</accession>
<dbReference type="Gramene" id="TraesARI4B03G02364510.1">
    <property type="protein sequence ID" value="TraesARI4B03G02364510.1.CDS1"/>
    <property type="gene ID" value="TraesARI4B03G02364510"/>
</dbReference>
<dbReference type="Gramene" id="TraesCAD_scaffold_103811_01G000100.1">
    <property type="protein sequence ID" value="TraesCAD_scaffold_103811_01G000100.1"/>
    <property type="gene ID" value="TraesCAD_scaffold_103811_01G000100"/>
</dbReference>
<protein>
    <submittedName>
        <fullName evidence="1">Uncharacterized protein</fullName>
    </submittedName>
</protein>
<keyword evidence="2" id="KW-1185">Reference proteome</keyword>